<evidence type="ECO:0000313" key="1">
    <source>
        <dbReference type="EMBL" id="KAF0928142.1"/>
    </source>
</evidence>
<keyword evidence="2" id="KW-1185">Reference proteome</keyword>
<dbReference type="Proteomes" id="UP000479710">
    <property type="component" value="Unassembled WGS sequence"/>
</dbReference>
<dbReference type="AlphaFoldDB" id="A0A6G1EU94"/>
<reference evidence="1 2" key="1">
    <citation type="submission" date="2019-11" db="EMBL/GenBank/DDBJ databases">
        <title>Whole genome sequence of Oryza granulata.</title>
        <authorList>
            <person name="Li W."/>
        </authorList>
    </citation>
    <scope>NUCLEOTIDE SEQUENCE [LARGE SCALE GENOMIC DNA]</scope>
    <source>
        <strain evidence="2">cv. Menghai</strain>
        <tissue evidence="1">Leaf</tissue>
    </source>
</reference>
<name>A0A6G1EU94_9ORYZ</name>
<dbReference type="EMBL" id="SPHZ02000003">
    <property type="protein sequence ID" value="KAF0928142.1"/>
    <property type="molecule type" value="Genomic_DNA"/>
</dbReference>
<protein>
    <submittedName>
        <fullName evidence="1">Uncharacterized protein</fullName>
    </submittedName>
</protein>
<accession>A0A6G1EU94</accession>
<comment type="caution">
    <text evidence="1">The sequence shown here is derived from an EMBL/GenBank/DDBJ whole genome shotgun (WGS) entry which is preliminary data.</text>
</comment>
<sequence>MDVKGEETGEASSSADMVQAGIFKDKAADVQNTSISYDDFAYQTGYAQREVANYSEMVHGPPTIGDEDFMAMDSTHSNYHYVCYIEREYNDKKNGMIDLMQEDGLQEDEEEDENSKKHWQLHVFASMEYNKGYPLAEKEHGPETRGDIQHQEEIVHQNSKDQLCEEDIENFLASQESVQGDDPKSVPEIDPKYVLEINMPIMK</sequence>
<evidence type="ECO:0000313" key="2">
    <source>
        <dbReference type="Proteomes" id="UP000479710"/>
    </source>
</evidence>
<gene>
    <name evidence="1" type="ORF">E2562_038049</name>
</gene>
<organism evidence="1 2">
    <name type="scientific">Oryza meyeriana var. granulata</name>
    <dbReference type="NCBI Taxonomy" id="110450"/>
    <lineage>
        <taxon>Eukaryota</taxon>
        <taxon>Viridiplantae</taxon>
        <taxon>Streptophyta</taxon>
        <taxon>Embryophyta</taxon>
        <taxon>Tracheophyta</taxon>
        <taxon>Spermatophyta</taxon>
        <taxon>Magnoliopsida</taxon>
        <taxon>Liliopsida</taxon>
        <taxon>Poales</taxon>
        <taxon>Poaceae</taxon>
        <taxon>BOP clade</taxon>
        <taxon>Oryzoideae</taxon>
        <taxon>Oryzeae</taxon>
        <taxon>Oryzinae</taxon>
        <taxon>Oryza</taxon>
        <taxon>Oryza meyeriana</taxon>
    </lineage>
</organism>
<proteinExistence type="predicted"/>